<protein>
    <submittedName>
        <fullName evidence="1">Uncharacterized protein</fullName>
    </submittedName>
</protein>
<name>A0A975PYG7_9MYCO</name>
<dbReference type="Proteomes" id="UP000682202">
    <property type="component" value="Chromosome"/>
</dbReference>
<proteinExistence type="predicted"/>
<dbReference type="EMBL" id="CP046600">
    <property type="protein sequence ID" value="QUR69296.1"/>
    <property type="molecule type" value="Genomic_DNA"/>
</dbReference>
<sequence>MVLKIPPTTERDDDGWADYTEPIVLTPEEAADMSPGDANPAAAVVGFYAALMRGDDDVDGHVLCPDDDIIASKLEMLRSWTIHRLEVRSIRPRGTRRATVRVAIEIEIDGTHDAGTDEVKLQRKGEVGPWRIERPPT</sequence>
<evidence type="ECO:0000313" key="2">
    <source>
        <dbReference type="Proteomes" id="UP000682202"/>
    </source>
</evidence>
<reference evidence="1" key="1">
    <citation type="submission" date="2019-12" db="EMBL/GenBank/DDBJ databases">
        <title>Mycobacterium spongiae sp. nov.</title>
        <authorList>
            <person name="Stinear T."/>
        </authorList>
    </citation>
    <scope>NUCLEOTIDE SEQUENCE</scope>
    <source>
        <strain evidence="1">FSD4b-SM</strain>
    </source>
</reference>
<gene>
    <name evidence="1" type="ORF">F6B93_21485</name>
</gene>
<evidence type="ECO:0000313" key="1">
    <source>
        <dbReference type="EMBL" id="QUR69296.1"/>
    </source>
</evidence>
<keyword evidence="2" id="KW-1185">Reference proteome</keyword>
<dbReference type="RefSeq" id="WP_211696882.1">
    <property type="nucleotide sequence ID" value="NZ_CP046600.1"/>
</dbReference>
<accession>A0A975PYG7</accession>
<dbReference type="KEGG" id="mspg:F6B93_21485"/>
<dbReference type="AlphaFoldDB" id="A0A975PYG7"/>
<organism evidence="1 2">
    <name type="scientific">Mycobacterium spongiae</name>
    <dbReference type="NCBI Taxonomy" id="886343"/>
    <lineage>
        <taxon>Bacteria</taxon>
        <taxon>Bacillati</taxon>
        <taxon>Actinomycetota</taxon>
        <taxon>Actinomycetes</taxon>
        <taxon>Mycobacteriales</taxon>
        <taxon>Mycobacteriaceae</taxon>
        <taxon>Mycobacterium</taxon>
    </lineage>
</organism>